<dbReference type="PANTHER" id="PTHR43875:SF15">
    <property type="entry name" value="TREHALOSE IMPORT ATP-BINDING PROTEIN SUGC"/>
    <property type="match status" value="1"/>
</dbReference>
<name>A0A2U9ICL7_9CREN</name>
<dbReference type="Proteomes" id="UP000248044">
    <property type="component" value="Chromosome"/>
</dbReference>
<evidence type="ECO:0000313" key="8">
    <source>
        <dbReference type="EMBL" id="AWR93762.1"/>
    </source>
</evidence>
<dbReference type="AlphaFoldDB" id="A0A2U9ICL7"/>
<dbReference type="SUPFAM" id="SSF52540">
    <property type="entry name" value="P-loop containing nucleoside triphosphate hydrolases"/>
    <property type="match status" value="1"/>
</dbReference>
<dbReference type="SMART" id="SM00382">
    <property type="entry name" value="AAA"/>
    <property type="match status" value="1"/>
</dbReference>
<dbReference type="GO" id="GO:0022857">
    <property type="term" value="F:transmembrane transporter activity"/>
    <property type="evidence" value="ECO:0007669"/>
    <property type="project" value="UniProtKB-ARBA"/>
</dbReference>
<evidence type="ECO:0000259" key="7">
    <source>
        <dbReference type="PROSITE" id="PS50893"/>
    </source>
</evidence>
<keyword evidence="4 8" id="KW-0067">ATP-binding</keyword>
<evidence type="ECO:0000313" key="9">
    <source>
        <dbReference type="Proteomes" id="UP000248044"/>
    </source>
</evidence>
<dbReference type="Gene3D" id="3.40.50.300">
    <property type="entry name" value="P-loop containing nucleotide triphosphate hydrolases"/>
    <property type="match status" value="1"/>
</dbReference>
<evidence type="ECO:0000256" key="4">
    <source>
        <dbReference type="ARBA" id="ARBA00022840"/>
    </source>
</evidence>
<feature type="domain" description="ABC transporter" evidence="7">
    <location>
        <begin position="3"/>
        <end position="230"/>
    </location>
</feature>
<dbReference type="Pfam" id="PF00005">
    <property type="entry name" value="ABC_tran"/>
    <property type="match status" value="1"/>
</dbReference>
<evidence type="ECO:0000256" key="1">
    <source>
        <dbReference type="ARBA" id="ARBA00022448"/>
    </source>
</evidence>
<dbReference type="GO" id="GO:0005524">
    <property type="term" value="F:ATP binding"/>
    <property type="evidence" value="ECO:0007669"/>
    <property type="project" value="UniProtKB-KW"/>
</dbReference>
<organism evidence="8 9">
    <name type="scientific">Acidianus brierleyi</name>
    <dbReference type="NCBI Taxonomy" id="41673"/>
    <lineage>
        <taxon>Archaea</taxon>
        <taxon>Thermoproteota</taxon>
        <taxon>Thermoprotei</taxon>
        <taxon>Sulfolobales</taxon>
        <taxon>Sulfolobaceae</taxon>
        <taxon>Acidianus</taxon>
    </lineage>
</organism>
<proteinExistence type="predicted"/>
<dbReference type="InterPro" id="IPR027417">
    <property type="entry name" value="P-loop_NTPase"/>
</dbReference>
<dbReference type="InterPro" id="IPR017871">
    <property type="entry name" value="ABC_transporter-like_CS"/>
</dbReference>
<dbReference type="OrthoDB" id="18368at2157"/>
<dbReference type="PROSITE" id="PS00211">
    <property type="entry name" value="ABC_TRANSPORTER_1"/>
    <property type="match status" value="1"/>
</dbReference>
<dbReference type="Gene3D" id="2.40.50.100">
    <property type="match status" value="1"/>
</dbReference>
<evidence type="ECO:0000256" key="3">
    <source>
        <dbReference type="ARBA" id="ARBA00022741"/>
    </source>
</evidence>
<dbReference type="GeneID" id="36831123"/>
<gene>
    <name evidence="8" type="ORF">DFR85_03165</name>
</gene>
<dbReference type="GO" id="GO:0055052">
    <property type="term" value="C:ATP-binding cassette (ABC) transporter complex, substrate-binding subunit-containing"/>
    <property type="evidence" value="ECO:0007669"/>
    <property type="project" value="TreeGrafter"/>
</dbReference>
<dbReference type="SUPFAM" id="SSF50331">
    <property type="entry name" value="MOP-like"/>
    <property type="match status" value="1"/>
</dbReference>
<accession>A0A2U9ICL7</accession>
<dbReference type="InterPro" id="IPR003593">
    <property type="entry name" value="AAA+_ATPase"/>
</dbReference>
<dbReference type="PANTHER" id="PTHR43875">
    <property type="entry name" value="MALTODEXTRIN IMPORT ATP-BINDING PROTEIN MSMX"/>
    <property type="match status" value="1"/>
</dbReference>
<dbReference type="InterPro" id="IPR047641">
    <property type="entry name" value="ABC_transpr_MalK/UgpC-like"/>
</dbReference>
<dbReference type="RefSeq" id="WP_110269646.1">
    <property type="nucleotide sequence ID" value="NZ_CP029289.2"/>
</dbReference>
<reference evidence="8 9" key="1">
    <citation type="submission" date="2018-05" db="EMBL/GenBank/DDBJ databases">
        <title>Complete Genome Sequences of Extremely Thermoacidophilic, Metal-Mobilizing Type-Strain Members of the Archaeal Family Sulfolobaceae: Acidianus brierleyi DSM-1651T, Acidianus sulfidivorans DSM-18786T, Metallosphaera hakonensis DSM-7519T, and Metallosphaera prunae DSM-10039T.</title>
        <authorList>
            <person name="Counts J.A."/>
            <person name="Kelly R.M."/>
        </authorList>
    </citation>
    <scope>NUCLEOTIDE SEQUENCE [LARGE SCALE GENOMIC DNA]</scope>
    <source>
        <strain evidence="8 9">DSM 1651</strain>
    </source>
</reference>
<dbReference type="KEGG" id="abri:DFR85_03165"/>
<evidence type="ECO:0000256" key="2">
    <source>
        <dbReference type="ARBA" id="ARBA00022475"/>
    </source>
</evidence>
<dbReference type="EMBL" id="CP029289">
    <property type="protein sequence ID" value="AWR93762.1"/>
    <property type="molecule type" value="Genomic_DNA"/>
</dbReference>
<keyword evidence="3" id="KW-0547">Nucleotide-binding</keyword>
<dbReference type="PROSITE" id="PS50893">
    <property type="entry name" value="ABC_TRANSPORTER_2"/>
    <property type="match status" value="1"/>
</dbReference>
<evidence type="ECO:0000256" key="5">
    <source>
        <dbReference type="ARBA" id="ARBA00022967"/>
    </source>
</evidence>
<evidence type="ECO:0000256" key="6">
    <source>
        <dbReference type="ARBA" id="ARBA00023136"/>
    </source>
</evidence>
<sequence>MSVVLKDVTKRYKKLIAVNNVNLKVEKGEFFIILGPSGSGKTTLLRSVAGLERIEGKVLIDNVDVTNLPPGKREVSMVFQNYALYPNKTVFENLLMPIETIRRKDAEERITEVSKNLGIYDLLDRYPQELSGGQQQRVALARALVKKPKVFLMDEPLSNLDAPQRISARKLIKELQRDNNITTLYVTHDQTEAMALADRVAIMDNGKVIQIGSPEEIYENPANIFVANFFGNPPMSIVDGKIFGEEEKVGIRAENVILGEGKLLGKISDIEFWGEKYLVYINFEGYEIRAFSRSKLKVGEEINFSISEYKSLKSVITK</sequence>
<keyword evidence="1" id="KW-0813">Transport</keyword>
<dbReference type="InterPro" id="IPR008995">
    <property type="entry name" value="Mo/tungstate-bd_C_term_dom"/>
</dbReference>
<dbReference type="InterPro" id="IPR003439">
    <property type="entry name" value="ABC_transporter-like_ATP-bd"/>
</dbReference>
<keyword evidence="2" id="KW-1003">Cell membrane</keyword>
<dbReference type="GO" id="GO:0016887">
    <property type="term" value="F:ATP hydrolysis activity"/>
    <property type="evidence" value="ECO:0007669"/>
    <property type="project" value="InterPro"/>
</dbReference>
<dbReference type="FunFam" id="3.40.50.300:FF:000042">
    <property type="entry name" value="Maltose/maltodextrin ABC transporter, ATP-binding protein"/>
    <property type="match status" value="1"/>
</dbReference>
<keyword evidence="9" id="KW-1185">Reference proteome</keyword>
<keyword evidence="6" id="KW-0472">Membrane</keyword>
<protein>
    <submittedName>
        <fullName evidence="8">Sugar ABC transporter ATP-binding protein</fullName>
    </submittedName>
</protein>
<keyword evidence="5" id="KW-1278">Translocase</keyword>